<organism evidence="1 2">
    <name type="scientific">Pseudomonas fulva</name>
    <dbReference type="NCBI Taxonomy" id="47880"/>
    <lineage>
        <taxon>Bacteria</taxon>
        <taxon>Pseudomonadati</taxon>
        <taxon>Pseudomonadota</taxon>
        <taxon>Gammaproteobacteria</taxon>
        <taxon>Pseudomonadales</taxon>
        <taxon>Pseudomonadaceae</taxon>
        <taxon>Pseudomonas</taxon>
    </lineage>
</organism>
<proteinExistence type="predicted"/>
<dbReference type="AlphaFoldDB" id="A0A7S9LAL8"/>
<reference evidence="1 2" key="1">
    <citation type="submission" date="2020-11" db="EMBL/GenBank/DDBJ databases">
        <title>Pseudomonas fulva producing VIM-24.</title>
        <authorList>
            <person name="Liu S."/>
        </authorList>
    </citation>
    <scope>NUCLEOTIDE SEQUENCE [LARGE SCALE GENOMIC DNA]</scope>
    <source>
        <strain evidence="1 2">ZDHY414</strain>
    </source>
</reference>
<accession>A0A7S9LAL8</accession>
<name>A0A7S9LAL8_9PSED</name>
<dbReference type="Pfam" id="PF07030">
    <property type="entry name" value="Phage_Mu_Gp36"/>
    <property type="match status" value="1"/>
</dbReference>
<dbReference type="EMBL" id="CP064946">
    <property type="protein sequence ID" value="QPH50653.1"/>
    <property type="molecule type" value="Genomic_DNA"/>
</dbReference>
<sequence>MTYASYEDYRKEFGDDDLPEDAEPRVVRAIDRASRLADTYIRSNGIAVPLIDPVAIADVRGSVLDIARYNAWPDTDSENLRKRYEDALDFLEGVATGKIHLVSQGQTTTGSRLTNIRLFRA</sequence>
<dbReference type="InterPro" id="IPR009752">
    <property type="entry name" value="Phage_Mu_GpJ"/>
</dbReference>
<dbReference type="Proteomes" id="UP000594430">
    <property type="component" value="Chromosome"/>
</dbReference>
<evidence type="ECO:0000313" key="1">
    <source>
        <dbReference type="EMBL" id="QPH50653.1"/>
    </source>
</evidence>
<dbReference type="RefSeq" id="WP_196110579.1">
    <property type="nucleotide sequence ID" value="NZ_CP064943.1"/>
</dbReference>
<protein>
    <submittedName>
        <fullName evidence="1">DUF1320 family protein</fullName>
    </submittedName>
</protein>
<gene>
    <name evidence="1" type="ORF">IZU98_08125</name>
</gene>
<evidence type="ECO:0000313" key="2">
    <source>
        <dbReference type="Proteomes" id="UP000594430"/>
    </source>
</evidence>